<dbReference type="AlphaFoldDB" id="A0A497EUW5"/>
<name>A0A497EUW5_9CREN</name>
<dbReference type="InterPro" id="IPR023574">
    <property type="entry name" value="Ribosomal_uL4_dom_sf"/>
</dbReference>
<dbReference type="GO" id="GO:0005840">
    <property type="term" value="C:ribosome"/>
    <property type="evidence" value="ECO:0007669"/>
    <property type="project" value="UniProtKB-KW"/>
</dbReference>
<comment type="caution">
    <text evidence="4">The sequence shown here is derived from an EMBL/GenBank/DDBJ whole genome shotgun (WGS) entry which is preliminary data.</text>
</comment>
<sequence length="63" mass="6876">MSTEQQVPVFSLDGGQLSLIRLPKVFQTAVRTDLIKRAVISALTARIQPKGRDPLAGKRTTAE</sequence>
<evidence type="ECO:0000256" key="3">
    <source>
        <dbReference type="ARBA" id="ARBA00023274"/>
    </source>
</evidence>
<dbReference type="GO" id="GO:0006412">
    <property type="term" value="P:translation"/>
    <property type="evidence" value="ECO:0007669"/>
    <property type="project" value="InterPro"/>
</dbReference>
<dbReference type="GO" id="GO:1990904">
    <property type="term" value="C:ribonucleoprotein complex"/>
    <property type="evidence" value="ECO:0007669"/>
    <property type="project" value="UniProtKB-KW"/>
</dbReference>
<keyword evidence="2 4" id="KW-0689">Ribosomal protein</keyword>
<evidence type="ECO:0000313" key="5">
    <source>
        <dbReference type="Proteomes" id="UP000272051"/>
    </source>
</evidence>
<evidence type="ECO:0000313" key="4">
    <source>
        <dbReference type="EMBL" id="RLE50946.1"/>
    </source>
</evidence>
<dbReference type="Proteomes" id="UP000272051">
    <property type="component" value="Unassembled WGS sequence"/>
</dbReference>
<evidence type="ECO:0000256" key="2">
    <source>
        <dbReference type="ARBA" id="ARBA00022980"/>
    </source>
</evidence>
<accession>A0A497EUW5</accession>
<reference evidence="4 5" key="1">
    <citation type="submission" date="2018-06" db="EMBL/GenBank/DDBJ databases">
        <title>Extensive metabolic versatility and redundancy in microbially diverse, dynamic hydrothermal sediments.</title>
        <authorList>
            <person name="Dombrowski N."/>
            <person name="Teske A."/>
            <person name="Baker B.J."/>
        </authorList>
    </citation>
    <scope>NUCLEOTIDE SEQUENCE [LARGE SCALE GENOMIC DNA]</scope>
    <source>
        <strain evidence="4">B34_G17</strain>
    </source>
</reference>
<organism evidence="4 5">
    <name type="scientific">Thermoproteota archaeon</name>
    <dbReference type="NCBI Taxonomy" id="2056631"/>
    <lineage>
        <taxon>Archaea</taxon>
        <taxon>Thermoproteota</taxon>
    </lineage>
</organism>
<comment type="similarity">
    <text evidence="1">Belongs to the universal ribosomal protein uL4 family.</text>
</comment>
<dbReference type="EMBL" id="QMQX01000143">
    <property type="protein sequence ID" value="RLE50946.1"/>
    <property type="molecule type" value="Genomic_DNA"/>
</dbReference>
<dbReference type="GO" id="GO:0003735">
    <property type="term" value="F:structural constituent of ribosome"/>
    <property type="evidence" value="ECO:0007669"/>
    <property type="project" value="InterPro"/>
</dbReference>
<gene>
    <name evidence="4" type="primary">rplD</name>
    <name evidence="4" type="ORF">DRJ33_06805</name>
</gene>
<proteinExistence type="inferred from homology"/>
<dbReference type="Gene3D" id="3.40.1370.10">
    <property type="match status" value="1"/>
</dbReference>
<protein>
    <submittedName>
        <fullName evidence="4">50S ribosomal protein L4</fullName>
    </submittedName>
</protein>
<dbReference type="SUPFAM" id="SSF52166">
    <property type="entry name" value="Ribosomal protein L4"/>
    <property type="match status" value="1"/>
</dbReference>
<feature type="non-terminal residue" evidence="4">
    <location>
        <position position="63"/>
    </location>
</feature>
<keyword evidence="3" id="KW-0687">Ribonucleoprotein</keyword>
<evidence type="ECO:0000256" key="1">
    <source>
        <dbReference type="ARBA" id="ARBA00010528"/>
    </source>
</evidence>